<evidence type="ECO:0000256" key="2">
    <source>
        <dbReference type="SAM" id="SignalP"/>
    </source>
</evidence>
<keyword evidence="4" id="KW-1185">Reference proteome</keyword>
<evidence type="ECO:0000313" key="3">
    <source>
        <dbReference type="EMBL" id="KAL3288038.1"/>
    </source>
</evidence>
<name>A0ABD2PBB6_9CUCU</name>
<evidence type="ECO:0000256" key="1">
    <source>
        <dbReference type="SAM" id="MobiDB-lite"/>
    </source>
</evidence>
<evidence type="ECO:0000313" key="4">
    <source>
        <dbReference type="Proteomes" id="UP001516400"/>
    </source>
</evidence>
<dbReference type="Proteomes" id="UP001516400">
    <property type="component" value="Unassembled WGS sequence"/>
</dbReference>
<reference evidence="3 4" key="1">
    <citation type="journal article" date="2021" name="BMC Biol.">
        <title>Horizontally acquired antibacterial genes associated with adaptive radiation of ladybird beetles.</title>
        <authorList>
            <person name="Li H.S."/>
            <person name="Tang X.F."/>
            <person name="Huang Y.H."/>
            <person name="Xu Z.Y."/>
            <person name="Chen M.L."/>
            <person name="Du X.Y."/>
            <person name="Qiu B.Y."/>
            <person name="Chen P.T."/>
            <person name="Zhang W."/>
            <person name="Slipinski A."/>
            <person name="Escalona H.E."/>
            <person name="Waterhouse R.M."/>
            <person name="Zwick A."/>
            <person name="Pang H."/>
        </authorList>
    </citation>
    <scope>NUCLEOTIDE SEQUENCE [LARGE SCALE GENOMIC DNA]</scope>
    <source>
        <strain evidence="3">SYSU2018</strain>
    </source>
</reference>
<accession>A0ABD2PBB6</accession>
<feature type="signal peptide" evidence="2">
    <location>
        <begin position="1"/>
        <end position="25"/>
    </location>
</feature>
<keyword evidence="2" id="KW-0732">Signal</keyword>
<feature type="compositionally biased region" description="Basic and acidic residues" evidence="1">
    <location>
        <begin position="588"/>
        <end position="617"/>
    </location>
</feature>
<comment type="caution">
    <text evidence="3">The sequence shown here is derived from an EMBL/GenBank/DDBJ whole genome shotgun (WGS) entry which is preliminary data.</text>
</comment>
<feature type="region of interest" description="Disordered" evidence="1">
    <location>
        <begin position="577"/>
        <end position="617"/>
    </location>
</feature>
<gene>
    <name evidence="3" type="ORF">HHI36_002490</name>
</gene>
<sequence length="617" mass="71085">MCITQTTLLGLWCFLLMMLMKNVSSDSFGDHLKSLVQFQHNNARNRLQSVHSPIQTANEGYRGCTERKVLSDGYHKDFYKLNTRLCPNDIYNESPNLGNFICGLNTNAPKPFCYSLRGDVDCVYANGQCYELSRYTPVISELPEEFSCIIRNNFCYVVNDFNNILYYIGQEGWACFGKNNKCFLDLSIEKGNEPFGHPACVKNAFANNCNKRNFYNSKIDSCKLLLDGRCYATYVTNYPFNVQHFKATSKCKIFRNECFIMYNFGLYYIGKINQMCFRKGLQCTLKRTDDNPHKDKDIACYFVVGKCYSSNKAGILTLDSHAIFCIKSGNDCYRILYSGNYDYRTDYDDYNYQIDDNGNDYDYKTDVNNDSGLTIEPKNIELHCSRENSNCFLINSQGAALTPKYYYVCDMESSCCLQDSREIIFDDVFFCIFIYEFCFSVDDHYQVSNLPDNEKCFQHNKNCYPRIVMKNKNPLKKLSINCYLERSQCYLRRSSRNQLLLNETEVRLCSETSNNIKTEKEEENSKEHAPVFPSIFDMTSSFTEALKIVLGGNWTGQKPSSIVYSISLLFDDKPVNMERPGNVTNDATKQKTESSNQDKEDDAITSHSDKTAHNTNV</sequence>
<protein>
    <submittedName>
        <fullName evidence="3">Uncharacterized protein</fullName>
    </submittedName>
</protein>
<dbReference type="AlphaFoldDB" id="A0ABD2PBB6"/>
<feature type="chain" id="PRO_5044805845" evidence="2">
    <location>
        <begin position="26"/>
        <end position="617"/>
    </location>
</feature>
<dbReference type="EMBL" id="JABFTP020000185">
    <property type="protein sequence ID" value="KAL3288038.1"/>
    <property type="molecule type" value="Genomic_DNA"/>
</dbReference>
<organism evidence="3 4">
    <name type="scientific">Cryptolaemus montrouzieri</name>
    <dbReference type="NCBI Taxonomy" id="559131"/>
    <lineage>
        <taxon>Eukaryota</taxon>
        <taxon>Metazoa</taxon>
        <taxon>Ecdysozoa</taxon>
        <taxon>Arthropoda</taxon>
        <taxon>Hexapoda</taxon>
        <taxon>Insecta</taxon>
        <taxon>Pterygota</taxon>
        <taxon>Neoptera</taxon>
        <taxon>Endopterygota</taxon>
        <taxon>Coleoptera</taxon>
        <taxon>Polyphaga</taxon>
        <taxon>Cucujiformia</taxon>
        <taxon>Coccinelloidea</taxon>
        <taxon>Coccinellidae</taxon>
        <taxon>Scymninae</taxon>
        <taxon>Scymnini</taxon>
        <taxon>Cryptolaemus</taxon>
    </lineage>
</organism>
<proteinExistence type="predicted"/>